<dbReference type="AlphaFoldDB" id="A0A1W1Z0A0"/>
<keyword evidence="7" id="KW-0106">Calcium</keyword>
<feature type="domain" description="Pyrrolo-quinoline quinone repeat" evidence="10">
    <location>
        <begin position="385"/>
        <end position="530"/>
    </location>
</feature>
<evidence type="ECO:0000256" key="4">
    <source>
        <dbReference type="ARBA" id="ARBA00023002"/>
    </source>
</evidence>
<dbReference type="SMART" id="SM00564">
    <property type="entry name" value="PQQ"/>
    <property type="match status" value="5"/>
</dbReference>
<dbReference type="STRING" id="1938817.SAMN06296008_10452"/>
<keyword evidence="8" id="KW-1015">Disulfide bond</keyword>
<keyword evidence="4" id="KW-0560">Oxidoreductase</keyword>
<evidence type="ECO:0000256" key="1">
    <source>
        <dbReference type="ARBA" id="ARBA00008156"/>
    </source>
</evidence>
<evidence type="ECO:0000256" key="8">
    <source>
        <dbReference type="PIRSR" id="PIRSR617512-4"/>
    </source>
</evidence>
<evidence type="ECO:0000256" key="6">
    <source>
        <dbReference type="PIRSR" id="PIRSR617512-2"/>
    </source>
</evidence>
<comment type="cofactor">
    <cofactor evidence="6">
        <name>pyrroloquinoline quinone</name>
        <dbReference type="ChEBI" id="CHEBI:58442"/>
    </cofactor>
    <text evidence="6">Binds 1 PQQ group per subunit.</text>
</comment>
<dbReference type="EMBL" id="FWXJ01000004">
    <property type="protein sequence ID" value="SMC41752.1"/>
    <property type="molecule type" value="Genomic_DNA"/>
</dbReference>
<keyword evidence="2 7" id="KW-0479">Metal-binding</keyword>
<evidence type="ECO:0000256" key="7">
    <source>
        <dbReference type="PIRSR" id="PIRSR617512-3"/>
    </source>
</evidence>
<evidence type="ECO:0000259" key="10">
    <source>
        <dbReference type="Pfam" id="PF01011"/>
    </source>
</evidence>
<evidence type="ECO:0000256" key="9">
    <source>
        <dbReference type="SAM" id="SignalP"/>
    </source>
</evidence>
<reference evidence="11 12" key="1">
    <citation type="submission" date="2017-04" db="EMBL/GenBank/DDBJ databases">
        <authorList>
            <person name="Afonso C.L."/>
            <person name="Miller P.J."/>
            <person name="Scott M.A."/>
            <person name="Spackman E."/>
            <person name="Goraichik I."/>
            <person name="Dimitrov K.M."/>
            <person name="Suarez D.L."/>
            <person name="Swayne D.E."/>
        </authorList>
    </citation>
    <scope>NUCLEOTIDE SEQUENCE [LARGE SCALE GENOMIC DNA]</scope>
    <source>
        <strain evidence="11 12">VK13</strain>
    </source>
</reference>
<feature type="disulfide bond" evidence="8">
    <location>
        <begin position="127"/>
        <end position="128"/>
    </location>
</feature>
<keyword evidence="12" id="KW-1185">Reference proteome</keyword>
<feature type="signal peptide" evidence="9">
    <location>
        <begin position="1"/>
        <end position="22"/>
    </location>
</feature>
<dbReference type="NCBIfam" id="TIGR03075">
    <property type="entry name" value="PQQ_enz_alc_DH"/>
    <property type="match status" value="1"/>
</dbReference>
<comment type="cofactor">
    <cofactor evidence="7">
        <name>Ca(2+)</name>
        <dbReference type="ChEBI" id="CHEBI:29108"/>
    </cofactor>
    <text evidence="7">Binds 1 Ca(2+) ion per subunit.</text>
</comment>
<keyword evidence="9" id="KW-0732">Signal</keyword>
<dbReference type="InterPro" id="IPR018391">
    <property type="entry name" value="PQQ_b-propeller_rpt"/>
</dbReference>
<dbReference type="GO" id="GO:0016614">
    <property type="term" value="F:oxidoreductase activity, acting on CH-OH group of donors"/>
    <property type="evidence" value="ECO:0007669"/>
    <property type="project" value="InterPro"/>
</dbReference>
<proteinExistence type="inferred from homology"/>
<dbReference type="InterPro" id="IPR017512">
    <property type="entry name" value="PQQ_MeOH/EtOH_DH"/>
</dbReference>
<feature type="binding site" evidence="6">
    <location>
        <begin position="394"/>
        <end position="395"/>
    </location>
    <ligand>
        <name>pyrroloquinoline quinone</name>
        <dbReference type="ChEBI" id="CHEBI:58442"/>
    </ligand>
</feature>
<dbReference type="PANTHER" id="PTHR32303">
    <property type="entry name" value="QUINOPROTEIN ALCOHOL DEHYDROGENASE (CYTOCHROME C)"/>
    <property type="match status" value="1"/>
</dbReference>
<dbReference type="InterPro" id="IPR011047">
    <property type="entry name" value="Quinoprotein_ADH-like_sf"/>
</dbReference>
<dbReference type="SUPFAM" id="SSF50998">
    <property type="entry name" value="Quinoprotein alcohol dehydrogenase-like"/>
    <property type="match status" value="1"/>
</dbReference>
<feature type="binding site" evidence="7">
    <location>
        <position position="262"/>
    </location>
    <ligand>
        <name>Ca(2+)</name>
        <dbReference type="ChEBI" id="CHEBI:29108"/>
    </ligand>
</feature>
<organism evidence="11 12">
    <name type="scientific">Polynucleobacter kasalickyi</name>
    <dbReference type="NCBI Taxonomy" id="1938817"/>
    <lineage>
        <taxon>Bacteria</taxon>
        <taxon>Pseudomonadati</taxon>
        <taxon>Pseudomonadota</taxon>
        <taxon>Betaproteobacteria</taxon>
        <taxon>Burkholderiales</taxon>
        <taxon>Burkholderiaceae</taxon>
        <taxon>Polynucleobacter</taxon>
    </lineage>
</organism>
<gene>
    <name evidence="11" type="ORF">SAMN06296008_10452</name>
</gene>
<keyword evidence="3 6" id="KW-0634">PQQ</keyword>
<evidence type="ECO:0000256" key="2">
    <source>
        <dbReference type="ARBA" id="ARBA00022723"/>
    </source>
</evidence>
<dbReference type="Gene3D" id="2.140.10.10">
    <property type="entry name" value="Quinoprotein alcohol dehydrogenase-like superfamily"/>
    <property type="match status" value="1"/>
</dbReference>
<comment type="similarity">
    <text evidence="1">Belongs to the bacterial PQQ dehydrogenase family.</text>
</comment>
<dbReference type="GO" id="GO:0016020">
    <property type="term" value="C:membrane"/>
    <property type="evidence" value="ECO:0007669"/>
    <property type="project" value="InterPro"/>
</dbReference>
<feature type="binding site" evidence="7">
    <location>
        <position position="304"/>
    </location>
    <ligand>
        <name>Ca(2+)</name>
        <dbReference type="ChEBI" id="CHEBI:29108"/>
    </ligand>
</feature>
<dbReference type="InterPro" id="IPR002372">
    <property type="entry name" value="PQQ_rpt_dom"/>
</dbReference>
<feature type="binding site" evidence="7">
    <location>
        <position position="195"/>
    </location>
    <ligand>
        <name>Ca(2+)</name>
        <dbReference type="ChEBI" id="CHEBI:29108"/>
    </ligand>
</feature>
<feature type="binding site" evidence="6">
    <location>
        <position position="177"/>
    </location>
    <ligand>
        <name>pyrroloquinoline quinone</name>
        <dbReference type="ChEBI" id="CHEBI:58442"/>
    </ligand>
</feature>
<name>A0A1W1Z0A0_9BURK</name>
<feature type="chain" id="PRO_5010709688" evidence="9">
    <location>
        <begin position="23"/>
        <end position="564"/>
    </location>
</feature>
<evidence type="ECO:0000256" key="3">
    <source>
        <dbReference type="ARBA" id="ARBA00022891"/>
    </source>
</evidence>
<dbReference type="Proteomes" id="UP000192708">
    <property type="component" value="Unassembled WGS sequence"/>
</dbReference>
<protein>
    <submittedName>
        <fullName evidence="11">Alcohol dehydrogenase (Cytochrome c)</fullName>
    </submittedName>
</protein>
<sequence length="564" mass="62641">MKRSMYLLLGFCTIFNWSITQAQTQQELIADGNKGGNTDNVLTYGMGYHQQRFSPLKQINKANIKKLVPVWSHSLNNNVGEQAQPMIYNGVMYVTNVQQTVAIDIKTGRQIWATPIDWEREAARIVCCGLSNRGVAIYDGKVFVASLDSYIKALDAKTGKQLWRTKVAEWKDGYSITSAPTVANGVLMTGMTGGEYGVRGFVAGYDPQTGKELWRRFTTVAPGEKGSETWPNDDSYLRGGGSTWITGSYDPELDLTFWGTGNGGPWNSKWRPGDNLYVASVIAIRPKTGEIAWHYQWTPAETYDYDGVNENILADMTIFGQKRKALLHADRNGFMYVLDRTNGKLISGHAYVPVNWAKPTIDPNTGRVEETDVAARIRAGEQVELQPRWTGGKNWSPMAYNPNTQKVFLPMQEETAIYQLNNKDMPNYKPGERYMGATNSTKARDPKLPWGYFGALDPVSVKADWRIPQVEFPIWSGTLVTGGGIVFTGKLSGEFMAVDEKTGKVLWEFQTGSAINAQPITYTLAGRQYVTVLSGLATGTSLRRETAGKVQPGASVWTFAIMKD</sequence>
<accession>A0A1W1Z0A0</accession>
<evidence type="ECO:0000313" key="11">
    <source>
        <dbReference type="EMBL" id="SMC41752.1"/>
    </source>
</evidence>
<evidence type="ECO:0000313" key="12">
    <source>
        <dbReference type="Proteomes" id="UP000192708"/>
    </source>
</evidence>
<feature type="active site" description="Proton acceptor" evidence="5">
    <location>
        <position position="304"/>
    </location>
</feature>
<feature type="binding site" evidence="6">
    <location>
        <position position="133"/>
    </location>
    <ligand>
        <name>pyrroloquinoline quinone</name>
        <dbReference type="ChEBI" id="CHEBI:58442"/>
    </ligand>
</feature>
<dbReference type="Pfam" id="PF01011">
    <property type="entry name" value="PQQ"/>
    <property type="match status" value="2"/>
</dbReference>
<dbReference type="GO" id="GO:0005509">
    <property type="term" value="F:calcium ion binding"/>
    <property type="evidence" value="ECO:0007669"/>
    <property type="project" value="InterPro"/>
</dbReference>
<feature type="domain" description="Pyrrolo-quinoline quinone repeat" evidence="10">
    <location>
        <begin position="43"/>
        <end position="350"/>
    </location>
</feature>
<evidence type="ECO:0000256" key="5">
    <source>
        <dbReference type="PIRSR" id="PIRSR617512-1"/>
    </source>
</evidence>
<dbReference type="PANTHER" id="PTHR32303:SF20">
    <property type="entry name" value="QUINOPROTEIN ETHANOL DEHYDROGENASE"/>
    <property type="match status" value="1"/>
</dbReference>